<keyword evidence="2" id="KW-1185">Reference proteome</keyword>
<proteinExistence type="predicted"/>
<name>A0ABD0Q9G6_CIRMR</name>
<dbReference type="EMBL" id="JAMKFB020000010">
    <property type="protein sequence ID" value="KAL0182903.1"/>
    <property type="molecule type" value="Genomic_DNA"/>
</dbReference>
<dbReference type="AlphaFoldDB" id="A0ABD0Q9G6"/>
<evidence type="ECO:0000313" key="2">
    <source>
        <dbReference type="Proteomes" id="UP001529510"/>
    </source>
</evidence>
<sequence length="100" mass="11306">MLENKKSGFVMDVIELESFVNNPPHGFTVESSAGCRVVKWDEENSCVFIDEIQTGKGKVIFCNSPGRKVIVRTLEEYTDLRRQLTSKTIYILVSACTETK</sequence>
<dbReference type="Proteomes" id="UP001529510">
    <property type="component" value="Unassembled WGS sequence"/>
</dbReference>
<accession>A0ABD0Q9G6</accession>
<protein>
    <submittedName>
        <fullName evidence="1">Uncharacterized protein</fullName>
    </submittedName>
</protein>
<comment type="caution">
    <text evidence="1">The sequence shown here is derived from an EMBL/GenBank/DDBJ whole genome shotgun (WGS) entry which is preliminary data.</text>
</comment>
<reference evidence="1 2" key="1">
    <citation type="submission" date="2024-05" db="EMBL/GenBank/DDBJ databases">
        <title>Genome sequencing and assembly of Indian major carp, Cirrhinus mrigala (Hamilton, 1822).</title>
        <authorList>
            <person name="Mohindra V."/>
            <person name="Chowdhury L.M."/>
            <person name="Lal K."/>
            <person name="Jena J.K."/>
        </authorList>
    </citation>
    <scope>NUCLEOTIDE SEQUENCE [LARGE SCALE GENOMIC DNA]</scope>
    <source>
        <strain evidence="1">CM1030</strain>
        <tissue evidence="1">Blood</tissue>
    </source>
</reference>
<evidence type="ECO:0000313" key="1">
    <source>
        <dbReference type="EMBL" id="KAL0182903.1"/>
    </source>
</evidence>
<gene>
    <name evidence="1" type="ORF">M9458_022278</name>
</gene>
<organism evidence="1 2">
    <name type="scientific">Cirrhinus mrigala</name>
    <name type="common">Mrigala</name>
    <dbReference type="NCBI Taxonomy" id="683832"/>
    <lineage>
        <taxon>Eukaryota</taxon>
        <taxon>Metazoa</taxon>
        <taxon>Chordata</taxon>
        <taxon>Craniata</taxon>
        <taxon>Vertebrata</taxon>
        <taxon>Euteleostomi</taxon>
        <taxon>Actinopterygii</taxon>
        <taxon>Neopterygii</taxon>
        <taxon>Teleostei</taxon>
        <taxon>Ostariophysi</taxon>
        <taxon>Cypriniformes</taxon>
        <taxon>Cyprinidae</taxon>
        <taxon>Labeoninae</taxon>
        <taxon>Labeonini</taxon>
        <taxon>Cirrhinus</taxon>
    </lineage>
</organism>
<feature type="non-terminal residue" evidence="1">
    <location>
        <position position="100"/>
    </location>
</feature>